<dbReference type="GO" id="GO:0032993">
    <property type="term" value="C:protein-DNA complex"/>
    <property type="evidence" value="ECO:0007669"/>
    <property type="project" value="TreeGrafter"/>
</dbReference>
<dbReference type="GO" id="GO:0000976">
    <property type="term" value="F:transcription cis-regulatory region binding"/>
    <property type="evidence" value="ECO:0007669"/>
    <property type="project" value="TreeGrafter"/>
</dbReference>
<dbReference type="OrthoDB" id="8874570at2"/>
<evidence type="ECO:0000256" key="3">
    <source>
        <dbReference type="ARBA" id="ARBA00023015"/>
    </source>
</evidence>
<proteinExistence type="predicted"/>
<dbReference type="InterPro" id="IPR011006">
    <property type="entry name" value="CheY-like_superfamily"/>
</dbReference>
<keyword evidence="9" id="KW-1185">Reference proteome</keyword>
<gene>
    <name evidence="8" type="ORF">CLV83_1218</name>
</gene>
<comment type="caution">
    <text evidence="8">The sequence shown here is derived from an EMBL/GenBank/DDBJ whole genome shotgun (WGS) entry which is preliminary data.</text>
</comment>
<evidence type="ECO:0000259" key="7">
    <source>
        <dbReference type="PROSITE" id="PS50110"/>
    </source>
</evidence>
<accession>A0A4R1GQ33</accession>
<keyword evidence="2" id="KW-0902">Two-component regulatory system</keyword>
<dbReference type="PROSITE" id="PS50110">
    <property type="entry name" value="RESPONSE_REGULATORY"/>
    <property type="match status" value="1"/>
</dbReference>
<dbReference type="AlphaFoldDB" id="A0A4R1GQ33"/>
<dbReference type="PANTHER" id="PTHR48111">
    <property type="entry name" value="REGULATOR OF RPOS"/>
    <property type="match status" value="1"/>
</dbReference>
<keyword evidence="3" id="KW-0805">Transcription regulation</keyword>
<dbReference type="EMBL" id="SMFU01000007">
    <property type="protein sequence ID" value="TCK09115.1"/>
    <property type="molecule type" value="Genomic_DNA"/>
</dbReference>
<dbReference type="GO" id="GO:0005829">
    <property type="term" value="C:cytosol"/>
    <property type="evidence" value="ECO:0007669"/>
    <property type="project" value="TreeGrafter"/>
</dbReference>
<dbReference type="Pfam" id="PF00072">
    <property type="entry name" value="Response_reg"/>
    <property type="match status" value="1"/>
</dbReference>
<feature type="modified residue" description="4-aspartylphosphate" evidence="6">
    <location>
        <position position="55"/>
    </location>
</feature>
<name>A0A4R1GQ33_9GAMM</name>
<keyword evidence="5" id="KW-0804">Transcription</keyword>
<dbReference type="GO" id="GO:0000156">
    <property type="term" value="F:phosphorelay response regulator activity"/>
    <property type="evidence" value="ECO:0007669"/>
    <property type="project" value="TreeGrafter"/>
</dbReference>
<dbReference type="Gene3D" id="1.10.3210.10">
    <property type="entry name" value="Hypothetical protein af1432"/>
    <property type="match status" value="1"/>
</dbReference>
<evidence type="ECO:0000313" key="8">
    <source>
        <dbReference type="EMBL" id="TCK09115.1"/>
    </source>
</evidence>
<dbReference type="Gene3D" id="3.40.50.2300">
    <property type="match status" value="1"/>
</dbReference>
<dbReference type="SUPFAM" id="SSF52172">
    <property type="entry name" value="CheY-like"/>
    <property type="match status" value="1"/>
</dbReference>
<dbReference type="PANTHER" id="PTHR48111:SF1">
    <property type="entry name" value="TWO-COMPONENT RESPONSE REGULATOR ORR33"/>
    <property type="match status" value="1"/>
</dbReference>
<evidence type="ECO:0000256" key="4">
    <source>
        <dbReference type="ARBA" id="ARBA00023125"/>
    </source>
</evidence>
<feature type="domain" description="Response regulatory" evidence="7">
    <location>
        <begin position="6"/>
        <end position="122"/>
    </location>
</feature>
<evidence type="ECO:0000256" key="5">
    <source>
        <dbReference type="ARBA" id="ARBA00023163"/>
    </source>
</evidence>
<evidence type="ECO:0000256" key="1">
    <source>
        <dbReference type="ARBA" id="ARBA00022553"/>
    </source>
</evidence>
<sequence length="376" mass="41397">MEPGKTVLIVDDTATNVSLLNAILKPQFKTKIATSGAKALSLARAKPGPDLILLDIMMPEIDGYEVCKTLKSSAATRDIPIIFVTALGEVKDETKGLNLGAVDYITKPFSPPVVLARVRTHLDLSDTRKKLSDSLQKTLLGSVRILTDLLAVSNPEAFSRALRLKSIVHDLAGRLGTKDAWKYEVAASLSQLGCMFLPPELMYKINNHLALSESELALYRTYPQRSCELLSNIPHLEESAEIIRRLKLFESVELFDFHGDKVVGNALLQGAIYFDEQLGQGQEPDEIIESMRPHFPAPMMNSLQQINAEAKDDAPAEVALRDLGEGMVLAEDLISDTGSVIVPKGATLTDTIVRKLKSGWSERLHDLIKIRQTMKD</sequence>
<keyword evidence="4" id="KW-0238">DNA-binding</keyword>
<dbReference type="SMART" id="SM00448">
    <property type="entry name" value="REC"/>
    <property type="match status" value="1"/>
</dbReference>
<evidence type="ECO:0000313" key="9">
    <source>
        <dbReference type="Proteomes" id="UP000294546"/>
    </source>
</evidence>
<dbReference type="Pfam" id="PF13487">
    <property type="entry name" value="HD_5"/>
    <property type="match status" value="1"/>
</dbReference>
<dbReference type="CDD" id="cd19920">
    <property type="entry name" value="REC_PA4781-like"/>
    <property type="match status" value="1"/>
</dbReference>
<organism evidence="8 9">
    <name type="scientific">Marinobacterium mangrovicola</name>
    <dbReference type="NCBI Taxonomy" id="1476959"/>
    <lineage>
        <taxon>Bacteria</taxon>
        <taxon>Pseudomonadati</taxon>
        <taxon>Pseudomonadota</taxon>
        <taxon>Gammaproteobacteria</taxon>
        <taxon>Oceanospirillales</taxon>
        <taxon>Oceanospirillaceae</taxon>
        <taxon>Marinobacterium</taxon>
    </lineage>
</organism>
<reference evidence="8 9" key="1">
    <citation type="submission" date="2019-03" db="EMBL/GenBank/DDBJ databases">
        <title>Genomic Encyclopedia of Archaeal and Bacterial Type Strains, Phase II (KMG-II): from individual species to whole genera.</title>
        <authorList>
            <person name="Goeker M."/>
        </authorList>
    </citation>
    <scope>NUCLEOTIDE SEQUENCE [LARGE SCALE GENOMIC DNA]</scope>
    <source>
        <strain evidence="8 9">DSM 27697</strain>
    </source>
</reference>
<protein>
    <submittedName>
        <fullName evidence="8">Response regulator RpfG family c-di-GMP phosphodiesterase</fullName>
    </submittedName>
</protein>
<dbReference type="GO" id="GO:0006355">
    <property type="term" value="P:regulation of DNA-templated transcription"/>
    <property type="evidence" value="ECO:0007669"/>
    <property type="project" value="TreeGrafter"/>
</dbReference>
<dbReference type="RefSeq" id="WP_132288907.1">
    <property type="nucleotide sequence ID" value="NZ_SMFU01000007.1"/>
</dbReference>
<dbReference type="Proteomes" id="UP000294546">
    <property type="component" value="Unassembled WGS sequence"/>
</dbReference>
<dbReference type="InterPro" id="IPR039420">
    <property type="entry name" value="WalR-like"/>
</dbReference>
<dbReference type="InterPro" id="IPR001789">
    <property type="entry name" value="Sig_transdc_resp-reg_receiver"/>
</dbReference>
<keyword evidence="1 6" id="KW-0597">Phosphoprotein</keyword>
<evidence type="ECO:0000256" key="6">
    <source>
        <dbReference type="PROSITE-ProRule" id="PRU00169"/>
    </source>
</evidence>
<evidence type="ECO:0000256" key="2">
    <source>
        <dbReference type="ARBA" id="ARBA00023012"/>
    </source>
</evidence>